<feature type="domain" description="Methyl-accepting transducer" evidence="7">
    <location>
        <begin position="272"/>
        <end position="501"/>
    </location>
</feature>
<evidence type="ECO:0000313" key="9">
    <source>
        <dbReference type="Proteomes" id="UP000627464"/>
    </source>
</evidence>
<keyword evidence="6" id="KW-1133">Transmembrane helix</keyword>
<dbReference type="PANTHER" id="PTHR43531:SF14">
    <property type="entry name" value="METHYL-ACCEPTING CHEMOTAXIS PROTEIN I-RELATED"/>
    <property type="match status" value="1"/>
</dbReference>
<evidence type="ECO:0000256" key="2">
    <source>
        <dbReference type="ARBA" id="ARBA00022500"/>
    </source>
</evidence>
<keyword evidence="6" id="KW-0472">Membrane</keyword>
<dbReference type="Gene3D" id="1.10.287.950">
    <property type="entry name" value="Methyl-accepting chemotaxis protein"/>
    <property type="match status" value="1"/>
</dbReference>
<dbReference type="SUPFAM" id="SSF58104">
    <property type="entry name" value="Methyl-accepting chemotaxis protein (MCP) signaling domain"/>
    <property type="match status" value="1"/>
</dbReference>
<evidence type="ECO:0000256" key="4">
    <source>
        <dbReference type="ARBA" id="ARBA00029447"/>
    </source>
</evidence>
<dbReference type="InterPro" id="IPR047347">
    <property type="entry name" value="YvaQ-like_sensor"/>
</dbReference>
<dbReference type="PRINTS" id="PR00260">
    <property type="entry name" value="CHEMTRNSDUCR"/>
</dbReference>
<evidence type="ECO:0000256" key="6">
    <source>
        <dbReference type="SAM" id="Phobius"/>
    </source>
</evidence>
<dbReference type="PROSITE" id="PS50111">
    <property type="entry name" value="CHEMOTAXIS_TRANSDUC_2"/>
    <property type="match status" value="1"/>
</dbReference>
<reference evidence="9" key="1">
    <citation type="journal article" date="2019" name="Int. J. Syst. Evol. Microbiol.">
        <title>The Global Catalogue of Microorganisms (GCM) 10K type strain sequencing project: providing services to taxonomists for standard genome sequencing and annotation.</title>
        <authorList>
            <consortium name="The Broad Institute Genomics Platform"/>
            <consortium name="The Broad Institute Genome Sequencing Center for Infectious Disease"/>
            <person name="Wu L."/>
            <person name="Ma J."/>
        </authorList>
    </citation>
    <scope>NUCLEOTIDE SEQUENCE [LARGE SCALE GENOMIC DNA]</scope>
    <source>
        <strain evidence="9">CGMCC 1.12806</strain>
    </source>
</reference>
<dbReference type="EMBL" id="BMFZ01000008">
    <property type="protein sequence ID" value="GGA53139.1"/>
    <property type="molecule type" value="Genomic_DNA"/>
</dbReference>
<keyword evidence="6" id="KW-0812">Transmembrane</keyword>
<dbReference type="Pfam" id="PF00015">
    <property type="entry name" value="MCPsignal"/>
    <property type="match status" value="1"/>
</dbReference>
<keyword evidence="2" id="KW-0145">Chemotaxis</keyword>
<dbReference type="Pfam" id="PF12729">
    <property type="entry name" value="4HB_MCP_1"/>
    <property type="match status" value="1"/>
</dbReference>
<evidence type="ECO:0000256" key="1">
    <source>
        <dbReference type="ARBA" id="ARBA00022481"/>
    </source>
</evidence>
<dbReference type="InterPro" id="IPR051310">
    <property type="entry name" value="MCP_chemotaxis"/>
</dbReference>
<dbReference type="RefSeq" id="WP_188474426.1">
    <property type="nucleotide sequence ID" value="NZ_BMFZ01000008.1"/>
</dbReference>
<evidence type="ECO:0000256" key="3">
    <source>
        <dbReference type="ARBA" id="ARBA00023224"/>
    </source>
</evidence>
<proteinExistence type="inferred from homology"/>
<keyword evidence="3 5" id="KW-0807">Transducer</keyword>
<gene>
    <name evidence="8" type="ORF">GCM10011328_30880</name>
</gene>
<comment type="caution">
    <text evidence="8">The sequence shown here is derived from an EMBL/GenBank/DDBJ whole genome shotgun (WGS) entry which is preliminary data.</text>
</comment>
<dbReference type="Proteomes" id="UP000627464">
    <property type="component" value="Unassembled WGS sequence"/>
</dbReference>
<evidence type="ECO:0000313" key="8">
    <source>
        <dbReference type="EMBL" id="GGA53139.1"/>
    </source>
</evidence>
<dbReference type="InterPro" id="IPR024478">
    <property type="entry name" value="HlyB_4HB_MCP"/>
</dbReference>
<dbReference type="InterPro" id="IPR004090">
    <property type="entry name" value="Chemotax_Me-accpt_rcpt"/>
</dbReference>
<name>A0ABQ1GYR4_9GAMM</name>
<comment type="similarity">
    <text evidence="4">Belongs to the methyl-accepting chemotaxis (MCP) protein family.</text>
</comment>
<keyword evidence="9" id="KW-1185">Reference proteome</keyword>
<sequence length="516" mass="55376">MKLSTRLITGFTAMIILLLITASASLYGLGKMQDQLHVIVNVNQNETQFVVAMTATVSDRAIAVRNLALLTNQDDLNKEWARFVTQSEIYSKNKRMLKELFDQEPATTETEIQLMSLIEKNEVAAMPALTKAAQLGKNNNRQEATRILLEEARPLQREWLGNLNKLTDFENALNVQAGSEAQQTFSGVFKLLILLTIISIICGGALAFLITRSVLRQLGGEPALAQSITSAIASGDLSKDIVLSEKDTSSLIFSLSVMQGRLRNIVSDIKQSADSISLASDEIAQGNTELSARTEQQAAALQETAASMEELTSTVKLNTENAAEATQSAKLTSQKTDQGGSSVKKMISMMGSISGSSTKVAEIIKVIESIAFQTNILALNAAVEAARAGEQGRGFAVVAGEVRTLAQRSSVAAKEIKQLIDESVGFVKEGTVVANDTGKVIEDIIQSINDVSTVMSEISLASGEQSQGIMQVNVAVSQMESVTQQNASLVEEASAATQALADQARNLKQMVQVFIV</sequence>
<dbReference type="PANTHER" id="PTHR43531">
    <property type="entry name" value="PROTEIN ICFG"/>
    <property type="match status" value="1"/>
</dbReference>
<dbReference type="InterPro" id="IPR004089">
    <property type="entry name" value="MCPsignal_dom"/>
</dbReference>
<feature type="transmembrane region" description="Helical" evidence="6">
    <location>
        <begin position="191"/>
        <end position="210"/>
    </location>
</feature>
<protein>
    <submittedName>
        <fullName evidence="8">Methyl-accepting chemotaxis protein</fullName>
    </submittedName>
</protein>
<dbReference type="CDD" id="cd19411">
    <property type="entry name" value="MCP2201-like_sensor"/>
    <property type="match status" value="1"/>
</dbReference>
<dbReference type="SMART" id="SM00283">
    <property type="entry name" value="MA"/>
    <property type="match status" value="1"/>
</dbReference>
<organism evidence="8 9">
    <name type="scientific">Hafnia psychrotolerans</name>
    <dbReference type="NCBI Taxonomy" id="1477018"/>
    <lineage>
        <taxon>Bacteria</taxon>
        <taxon>Pseudomonadati</taxon>
        <taxon>Pseudomonadota</taxon>
        <taxon>Gammaproteobacteria</taxon>
        <taxon>Enterobacterales</taxon>
        <taxon>Hafniaceae</taxon>
        <taxon>Hafnia</taxon>
    </lineage>
</organism>
<keyword evidence="1" id="KW-0488">Methylation</keyword>
<evidence type="ECO:0000256" key="5">
    <source>
        <dbReference type="PROSITE-ProRule" id="PRU00284"/>
    </source>
</evidence>
<dbReference type="CDD" id="cd11386">
    <property type="entry name" value="MCP_signal"/>
    <property type="match status" value="1"/>
</dbReference>
<evidence type="ECO:0000259" key="7">
    <source>
        <dbReference type="PROSITE" id="PS50111"/>
    </source>
</evidence>
<accession>A0ABQ1GYR4</accession>